<reference evidence="2 3" key="1">
    <citation type="submission" date="2019-07" db="EMBL/GenBank/DDBJ databases">
        <title>De Novo Assembly of kiwifruit Actinidia rufa.</title>
        <authorList>
            <person name="Sugita-Konishi S."/>
            <person name="Sato K."/>
            <person name="Mori E."/>
            <person name="Abe Y."/>
            <person name="Kisaki G."/>
            <person name="Hamano K."/>
            <person name="Suezawa K."/>
            <person name="Otani M."/>
            <person name="Fukuda T."/>
            <person name="Manabe T."/>
            <person name="Gomi K."/>
            <person name="Tabuchi M."/>
            <person name="Akimitsu K."/>
            <person name="Kataoka I."/>
        </authorList>
    </citation>
    <scope>NUCLEOTIDE SEQUENCE [LARGE SCALE GENOMIC DNA]</scope>
    <source>
        <strain evidence="3">cv. Fuchu</strain>
    </source>
</reference>
<evidence type="ECO:0000256" key="1">
    <source>
        <dbReference type="SAM" id="SignalP"/>
    </source>
</evidence>
<feature type="chain" id="PRO_5029806123" description="Secreted protein" evidence="1">
    <location>
        <begin position="24"/>
        <end position="264"/>
    </location>
</feature>
<gene>
    <name evidence="2" type="ORF">Acr_27g0000690</name>
</gene>
<keyword evidence="1" id="KW-0732">Signal</keyword>
<sequence>MVVGGKLLALLLPFSLLLSLAYSATTTVTGTAATCFATLGSAAVGSTTFAVRGSGTRRYAAGGGSTARSTASSTESPESTVSTVCYDAVVDFLLSGLGVLRVQSVPNCRGIHPIQAQDSLQLSRSVAWCESSWIFIFEHELVLFVPVFKNPFKGLGPCEVMLMIPLLQTPRSNRPAIGDSLSCKVGAPLLALADRKERANCPYPGYRLSPQPKYRGISRYGTQHWRPRVRLSRSSLTLFLPPTAARTHLKESPLNVDNCRKIVS</sequence>
<protein>
    <recommendedName>
        <fullName evidence="4">Secreted protein</fullName>
    </recommendedName>
</protein>
<dbReference type="AlphaFoldDB" id="A0A7J0H5G3"/>
<feature type="signal peptide" evidence="1">
    <location>
        <begin position="1"/>
        <end position="23"/>
    </location>
</feature>
<evidence type="ECO:0000313" key="2">
    <source>
        <dbReference type="EMBL" id="GFZ18330.1"/>
    </source>
</evidence>
<proteinExistence type="predicted"/>
<evidence type="ECO:0008006" key="4">
    <source>
        <dbReference type="Google" id="ProtNLM"/>
    </source>
</evidence>
<organism evidence="2 3">
    <name type="scientific">Actinidia rufa</name>
    <dbReference type="NCBI Taxonomy" id="165716"/>
    <lineage>
        <taxon>Eukaryota</taxon>
        <taxon>Viridiplantae</taxon>
        <taxon>Streptophyta</taxon>
        <taxon>Embryophyta</taxon>
        <taxon>Tracheophyta</taxon>
        <taxon>Spermatophyta</taxon>
        <taxon>Magnoliopsida</taxon>
        <taxon>eudicotyledons</taxon>
        <taxon>Gunneridae</taxon>
        <taxon>Pentapetalae</taxon>
        <taxon>asterids</taxon>
        <taxon>Ericales</taxon>
        <taxon>Actinidiaceae</taxon>
        <taxon>Actinidia</taxon>
    </lineage>
</organism>
<name>A0A7J0H5G3_9ERIC</name>
<evidence type="ECO:0000313" key="3">
    <source>
        <dbReference type="Proteomes" id="UP000585474"/>
    </source>
</evidence>
<accession>A0A7J0H5G3</accession>
<dbReference type="Proteomes" id="UP000585474">
    <property type="component" value="Unassembled WGS sequence"/>
</dbReference>
<comment type="caution">
    <text evidence="2">The sequence shown here is derived from an EMBL/GenBank/DDBJ whole genome shotgun (WGS) entry which is preliminary data.</text>
</comment>
<dbReference type="EMBL" id="BJWL01000027">
    <property type="protein sequence ID" value="GFZ18330.1"/>
    <property type="molecule type" value="Genomic_DNA"/>
</dbReference>
<keyword evidence="3" id="KW-1185">Reference proteome</keyword>